<feature type="region of interest" description="Disordered" evidence="2">
    <location>
        <begin position="1"/>
        <end position="25"/>
    </location>
</feature>
<reference evidence="3 4" key="2">
    <citation type="journal article" date="2013" name="Plant Cell Physiol.">
        <title>Rice Annotation Project Database (RAP-DB): an integrative and interactive database for rice genomics.</title>
        <authorList>
            <person name="Sakai H."/>
            <person name="Lee S.S."/>
            <person name="Tanaka T."/>
            <person name="Numa H."/>
            <person name="Kim J."/>
            <person name="Kawahara Y."/>
            <person name="Wakimoto H."/>
            <person name="Yang C.C."/>
            <person name="Iwamoto M."/>
            <person name="Abe T."/>
            <person name="Yamada Y."/>
            <person name="Muto A."/>
            <person name="Inokuchi H."/>
            <person name="Ikemura T."/>
            <person name="Matsumoto T."/>
            <person name="Sasaki T."/>
            <person name="Itoh T."/>
        </authorList>
    </citation>
    <scope>NUCLEOTIDE SEQUENCE [LARGE SCALE GENOMIC DNA]</scope>
    <source>
        <strain evidence="4">cv. Nipponbare</strain>
    </source>
</reference>
<dbReference type="EMBL" id="AP014968">
    <property type="protein sequence ID" value="BAT15952.1"/>
    <property type="molecule type" value="Genomic_DNA"/>
</dbReference>
<dbReference type="GO" id="GO:0010150">
    <property type="term" value="P:leaf senescence"/>
    <property type="evidence" value="ECO:0007669"/>
    <property type="project" value="UniProtKB-ARBA"/>
</dbReference>
<evidence type="ECO:0000313" key="3">
    <source>
        <dbReference type="EMBL" id="BAT15952.1"/>
    </source>
</evidence>
<dbReference type="InterPro" id="IPR007608">
    <property type="entry name" value="Senescence_reg_S40"/>
</dbReference>
<evidence type="ECO:0000313" key="4">
    <source>
        <dbReference type="Proteomes" id="UP000059680"/>
    </source>
</evidence>
<comment type="similarity">
    <text evidence="1">Belongs to the senescence regulator S40 family.</text>
</comment>
<feature type="region of interest" description="Disordered" evidence="2">
    <location>
        <begin position="117"/>
        <end position="136"/>
    </location>
</feature>
<reference evidence="4" key="1">
    <citation type="journal article" date="2005" name="Nature">
        <title>The map-based sequence of the rice genome.</title>
        <authorList>
            <consortium name="International rice genome sequencing project (IRGSP)"/>
            <person name="Matsumoto T."/>
            <person name="Wu J."/>
            <person name="Kanamori H."/>
            <person name="Katayose Y."/>
            <person name="Fujisawa M."/>
            <person name="Namiki N."/>
            <person name="Mizuno H."/>
            <person name="Yamamoto K."/>
            <person name="Antonio B.A."/>
            <person name="Baba T."/>
            <person name="Sakata K."/>
            <person name="Nagamura Y."/>
            <person name="Aoki H."/>
            <person name="Arikawa K."/>
            <person name="Arita K."/>
            <person name="Bito T."/>
            <person name="Chiden Y."/>
            <person name="Fujitsuka N."/>
            <person name="Fukunaka R."/>
            <person name="Hamada M."/>
            <person name="Harada C."/>
            <person name="Hayashi A."/>
            <person name="Hijishita S."/>
            <person name="Honda M."/>
            <person name="Hosokawa S."/>
            <person name="Ichikawa Y."/>
            <person name="Idonuma A."/>
            <person name="Iijima M."/>
            <person name="Ikeda M."/>
            <person name="Ikeno M."/>
            <person name="Ito K."/>
            <person name="Ito S."/>
            <person name="Ito T."/>
            <person name="Ito Y."/>
            <person name="Ito Y."/>
            <person name="Iwabuchi A."/>
            <person name="Kamiya K."/>
            <person name="Karasawa W."/>
            <person name="Kurita K."/>
            <person name="Katagiri S."/>
            <person name="Kikuta A."/>
            <person name="Kobayashi H."/>
            <person name="Kobayashi N."/>
            <person name="Machita K."/>
            <person name="Maehara T."/>
            <person name="Masukawa M."/>
            <person name="Mizubayashi T."/>
            <person name="Mukai Y."/>
            <person name="Nagasaki H."/>
            <person name="Nagata Y."/>
            <person name="Naito S."/>
            <person name="Nakashima M."/>
            <person name="Nakama Y."/>
            <person name="Nakamichi Y."/>
            <person name="Nakamura M."/>
            <person name="Meguro A."/>
            <person name="Negishi M."/>
            <person name="Ohta I."/>
            <person name="Ohta T."/>
            <person name="Okamoto M."/>
            <person name="Ono N."/>
            <person name="Saji S."/>
            <person name="Sakaguchi M."/>
            <person name="Sakai K."/>
            <person name="Shibata M."/>
            <person name="Shimokawa T."/>
            <person name="Song J."/>
            <person name="Takazaki Y."/>
            <person name="Terasawa K."/>
            <person name="Tsugane M."/>
            <person name="Tsuji K."/>
            <person name="Ueda S."/>
            <person name="Waki K."/>
            <person name="Yamagata H."/>
            <person name="Yamamoto M."/>
            <person name="Yamamoto S."/>
            <person name="Yamane H."/>
            <person name="Yoshiki S."/>
            <person name="Yoshihara R."/>
            <person name="Yukawa K."/>
            <person name="Zhong H."/>
            <person name="Yano M."/>
            <person name="Yuan Q."/>
            <person name="Ouyang S."/>
            <person name="Liu J."/>
            <person name="Jones K.M."/>
            <person name="Gansberger K."/>
            <person name="Moffat K."/>
            <person name="Hill J."/>
            <person name="Bera J."/>
            <person name="Fadrosh D."/>
            <person name="Jin S."/>
            <person name="Johri S."/>
            <person name="Kim M."/>
            <person name="Overton L."/>
            <person name="Reardon M."/>
            <person name="Tsitrin T."/>
            <person name="Vuong H."/>
            <person name="Weaver B."/>
            <person name="Ciecko A."/>
            <person name="Tallon L."/>
            <person name="Jackson J."/>
            <person name="Pai G."/>
            <person name="Aken S.V."/>
            <person name="Utterback T."/>
            <person name="Reidmuller S."/>
            <person name="Feldblyum T."/>
            <person name="Hsiao J."/>
            <person name="Zismann V."/>
            <person name="Iobst S."/>
            <person name="de Vazeille A.R."/>
            <person name="Buell C.R."/>
            <person name="Ying K."/>
            <person name="Li Y."/>
            <person name="Lu T."/>
            <person name="Huang Y."/>
            <person name="Zhao Q."/>
            <person name="Feng Q."/>
            <person name="Zhang L."/>
            <person name="Zhu J."/>
            <person name="Weng Q."/>
            <person name="Mu J."/>
            <person name="Lu Y."/>
            <person name="Fan D."/>
            <person name="Liu Y."/>
            <person name="Guan J."/>
            <person name="Zhang Y."/>
            <person name="Yu S."/>
            <person name="Liu X."/>
            <person name="Zhang Y."/>
            <person name="Hong G."/>
            <person name="Han B."/>
            <person name="Choisne N."/>
            <person name="Demange N."/>
            <person name="Orjeda G."/>
            <person name="Samain S."/>
            <person name="Cattolico L."/>
            <person name="Pelletier E."/>
            <person name="Couloux A."/>
            <person name="Segurens B."/>
            <person name="Wincker P."/>
            <person name="D'Hont A."/>
            <person name="Scarpelli C."/>
            <person name="Weissenbach J."/>
            <person name="Salanoubat M."/>
            <person name="Quetier F."/>
            <person name="Yu Y."/>
            <person name="Kim H.R."/>
            <person name="Rambo T."/>
            <person name="Currie J."/>
            <person name="Collura K."/>
            <person name="Luo M."/>
            <person name="Yang T."/>
            <person name="Ammiraju J.S.S."/>
            <person name="Engler F."/>
            <person name="Soderlund C."/>
            <person name="Wing R.A."/>
            <person name="Palmer L.E."/>
            <person name="de la Bastide M."/>
            <person name="Spiegel L."/>
            <person name="Nascimento L."/>
            <person name="Zutavern T."/>
            <person name="O'Shaughnessy A."/>
            <person name="Dike S."/>
            <person name="Dedhia N."/>
            <person name="Preston R."/>
            <person name="Balija V."/>
            <person name="McCombie W.R."/>
            <person name="Chow T."/>
            <person name="Chen H."/>
            <person name="Chung M."/>
            <person name="Chen C."/>
            <person name="Shaw J."/>
            <person name="Wu H."/>
            <person name="Hsiao K."/>
            <person name="Chao Y."/>
            <person name="Chu M."/>
            <person name="Cheng C."/>
            <person name="Hour A."/>
            <person name="Lee P."/>
            <person name="Lin S."/>
            <person name="Lin Y."/>
            <person name="Liou J."/>
            <person name="Liu S."/>
            <person name="Hsing Y."/>
            <person name="Raghuvanshi S."/>
            <person name="Mohanty A."/>
            <person name="Bharti A.K."/>
            <person name="Gaur A."/>
            <person name="Gupta V."/>
            <person name="Kumar D."/>
            <person name="Ravi V."/>
            <person name="Vij S."/>
            <person name="Kapur A."/>
            <person name="Khurana P."/>
            <person name="Khurana P."/>
            <person name="Khurana J.P."/>
            <person name="Tyagi A.K."/>
            <person name="Gaikwad K."/>
            <person name="Singh A."/>
            <person name="Dalal V."/>
            <person name="Srivastava S."/>
            <person name="Dixit A."/>
            <person name="Pal A.K."/>
            <person name="Ghazi I.A."/>
            <person name="Yadav M."/>
            <person name="Pandit A."/>
            <person name="Bhargava A."/>
            <person name="Sureshbabu K."/>
            <person name="Batra K."/>
            <person name="Sharma T.R."/>
            <person name="Mohapatra T."/>
            <person name="Singh N.K."/>
            <person name="Messing J."/>
            <person name="Nelson A.B."/>
            <person name="Fuks G."/>
            <person name="Kavchok S."/>
            <person name="Keizer G."/>
            <person name="Linton E."/>
            <person name="Llaca V."/>
            <person name="Song R."/>
            <person name="Tanyolac B."/>
            <person name="Young S."/>
            <person name="Ho-Il K."/>
            <person name="Hahn J.H."/>
            <person name="Sangsakoo G."/>
            <person name="Vanavichit A."/>
            <person name="de Mattos Luiz.A.T."/>
            <person name="Zimmer P.D."/>
            <person name="Malone G."/>
            <person name="Dellagostin O."/>
            <person name="de Oliveira A.C."/>
            <person name="Bevan M."/>
            <person name="Bancroft I."/>
            <person name="Minx P."/>
            <person name="Cordum H."/>
            <person name="Wilson R."/>
            <person name="Cheng Z."/>
            <person name="Jin W."/>
            <person name="Jiang J."/>
            <person name="Leong S.A."/>
            <person name="Iwama H."/>
            <person name="Gojobori T."/>
            <person name="Itoh T."/>
            <person name="Niimura Y."/>
            <person name="Fujii Y."/>
            <person name="Habara T."/>
            <person name="Sakai H."/>
            <person name="Sato Y."/>
            <person name="Wilson G."/>
            <person name="Kumar K."/>
            <person name="McCouch S."/>
            <person name="Juretic N."/>
            <person name="Hoen D."/>
            <person name="Wright S."/>
            <person name="Bruskiewich R."/>
            <person name="Bureau T."/>
            <person name="Miyao A."/>
            <person name="Hirochika H."/>
            <person name="Nishikawa T."/>
            <person name="Kadowaki K."/>
            <person name="Sugiura M."/>
            <person name="Burr B."/>
            <person name="Sasaki T."/>
        </authorList>
    </citation>
    <scope>NUCLEOTIDE SEQUENCE [LARGE SCALE GENOMIC DNA]</scope>
    <source>
        <strain evidence="4">cv. Nipponbare</strain>
    </source>
</reference>
<protein>
    <submittedName>
        <fullName evidence="3">Os12g0156000 protein</fullName>
    </submittedName>
</protein>
<proteinExistence type="inferred from homology"/>
<reference evidence="3 4" key="3">
    <citation type="journal article" date="2013" name="Rice">
        <title>Improvement of the Oryza sativa Nipponbare reference genome using next generation sequence and optical map data.</title>
        <authorList>
            <person name="Kawahara Y."/>
            <person name="de la Bastide M."/>
            <person name="Hamilton J.P."/>
            <person name="Kanamori H."/>
            <person name="McCombie W.R."/>
            <person name="Ouyang S."/>
            <person name="Schwartz D.C."/>
            <person name="Tanaka T."/>
            <person name="Wu J."/>
            <person name="Zhou S."/>
            <person name="Childs K.L."/>
            <person name="Davidson R.M."/>
            <person name="Lin H."/>
            <person name="Quesada-Ocampo L."/>
            <person name="Vaillancourt B."/>
            <person name="Sakai H."/>
            <person name="Lee S.S."/>
            <person name="Kim J."/>
            <person name="Numa H."/>
            <person name="Itoh T."/>
            <person name="Buell C.R."/>
            <person name="Matsumoto T."/>
        </authorList>
    </citation>
    <scope>NUCLEOTIDE SEQUENCE [LARGE SCALE GENOMIC DNA]</scope>
    <source>
        <strain evidence="4">cv. Nipponbare</strain>
    </source>
</reference>
<evidence type="ECO:0000256" key="2">
    <source>
        <dbReference type="SAM" id="MobiDB-lite"/>
    </source>
</evidence>
<accession>A0A0P0Y713</accession>
<name>A0A0P0Y713_ORYSJ</name>
<dbReference type="PaxDb" id="39947-A0A0P0Y713"/>
<dbReference type="AlphaFoldDB" id="A0A0P0Y713"/>
<dbReference type="Pfam" id="PF04520">
    <property type="entry name" value="Senescence_reg"/>
    <property type="match status" value="1"/>
</dbReference>
<dbReference type="PANTHER" id="PTHR33083">
    <property type="entry name" value="EXPRESSED PROTEIN"/>
    <property type="match status" value="1"/>
</dbReference>
<feature type="compositionally biased region" description="Basic and acidic residues" evidence="2">
    <location>
        <begin position="7"/>
        <end position="25"/>
    </location>
</feature>
<organism evidence="3 4">
    <name type="scientific">Oryza sativa subsp. japonica</name>
    <name type="common">Rice</name>
    <dbReference type="NCBI Taxonomy" id="39947"/>
    <lineage>
        <taxon>Eukaryota</taxon>
        <taxon>Viridiplantae</taxon>
        <taxon>Streptophyta</taxon>
        <taxon>Embryophyta</taxon>
        <taxon>Tracheophyta</taxon>
        <taxon>Spermatophyta</taxon>
        <taxon>Magnoliopsida</taxon>
        <taxon>Liliopsida</taxon>
        <taxon>Poales</taxon>
        <taxon>Poaceae</taxon>
        <taxon>BOP clade</taxon>
        <taxon>Oryzoideae</taxon>
        <taxon>Oryzeae</taxon>
        <taxon>Oryzinae</taxon>
        <taxon>Oryza</taxon>
        <taxon>Oryza sativa</taxon>
    </lineage>
</organism>
<evidence type="ECO:0000256" key="1">
    <source>
        <dbReference type="ARBA" id="ARBA00034773"/>
    </source>
</evidence>
<keyword evidence="4" id="KW-1185">Reference proteome</keyword>
<sequence>MINSRPESGDAGRVDDGGDDEARRAHDDLRQRVLGGVNAMTAVVVAQEVVEAPDALIEAARYVNGGAGERIPDPVSAAEALVLQEPAIIVGGEVGDRAARIRAGDGAELAVGEALVDAGATQDEQPRRRRRQRVLPERAEAPLAGEVRREVRPAWRWRWPRMRRRRKDGDVRRKVRRAWRWWLRPRMRRRWRRTATCVDAETETHGSTTAAAAAGRRGRWAAAQSSVGGEDGDAAMVVPPHEVVARRAAAHSSVLEGAGRTLKGRDLRRVRNAVLRRTGFLD</sequence>
<dbReference type="InParanoid" id="A0A0P0Y713"/>
<gene>
    <name evidence="3" type="ordered locus">Os12g0156000</name>
    <name evidence="3" type="ORF">OSNPB_120156000</name>
</gene>
<dbReference type="Proteomes" id="UP000059680">
    <property type="component" value="Chromosome 12"/>
</dbReference>
<dbReference type="PANTHER" id="PTHR33083:SF122">
    <property type="entry name" value="EXPRESSED PROTEIN"/>
    <property type="match status" value="1"/>
</dbReference>